<sequence>MDQMDAGATYAMSPRRVVFEYQANNEARSAAISGDALERLTGAKDLAGAQQSLEAYRAHWQEIHGLAATKHDQGQEPVVIRVGDIPAS</sequence>
<evidence type="ECO:0008006" key="3">
    <source>
        <dbReference type="Google" id="ProtNLM"/>
    </source>
</evidence>
<dbReference type="EMBL" id="CP006704">
    <property type="protein sequence ID" value="AIJ45941.1"/>
    <property type="molecule type" value="Genomic_DNA"/>
</dbReference>
<reference evidence="1 2" key="1">
    <citation type="journal article" date="2014" name="Genome Announc.">
        <title>Complete Genome Sequence of Polychlorinated Biphenyl Degrader Comamonas testosteroni TK102 (NBRC 109938).</title>
        <authorList>
            <person name="Fukuda K."/>
            <person name="Hosoyama A."/>
            <person name="Tsuchikane K."/>
            <person name="Ohji S."/>
            <person name="Yamazoe A."/>
            <person name="Fujita N."/>
            <person name="Shintani M."/>
            <person name="Kimbara K."/>
        </authorList>
    </citation>
    <scope>NUCLEOTIDE SEQUENCE [LARGE SCALE GENOMIC DNA]</scope>
    <source>
        <strain evidence="1">TK102</strain>
    </source>
</reference>
<organism evidence="1 2">
    <name type="scientific">Comamonas testosteroni TK102</name>
    <dbReference type="NCBI Taxonomy" id="1392005"/>
    <lineage>
        <taxon>Bacteria</taxon>
        <taxon>Pseudomonadati</taxon>
        <taxon>Pseudomonadota</taxon>
        <taxon>Betaproteobacteria</taxon>
        <taxon>Burkholderiales</taxon>
        <taxon>Comamonadaceae</taxon>
        <taxon>Comamonas</taxon>
    </lineage>
</organism>
<dbReference type="KEGG" id="ctes:O987_09035"/>
<protein>
    <recommendedName>
        <fullName evidence="3">DUF1488 family protein</fullName>
    </recommendedName>
</protein>
<dbReference type="Proteomes" id="UP000028782">
    <property type="component" value="Chromosome"/>
</dbReference>
<proteinExistence type="predicted"/>
<dbReference type="Pfam" id="PF07369">
    <property type="entry name" value="DUF1488"/>
    <property type="match status" value="1"/>
</dbReference>
<accession>A0A076PMQ3</accession>
<dbReference type="InterPro" id="IPR009962">
    <property type="entry name" value="DUF1488"/>
</dbReference>
<evidence type="ECO:0000313" key="2">
    <source>
        <dbReference type="Proteomes" id="UP000028782"/>
    </source>
</evidence>
<evidence type="ECO:0000313" key="1">
    <source>
        <dbReference type="EMBL" id="AIJ45941.1"/>
    </source>
</evidence>
<gene>
    <name evidence="1" type="ORF">O987_09035</name>
</gene>
<name>A0A076PMQ3_COMTE</name>
<dbReference type="AlphaFoldDB" id="A0A076PMQ3"/>
<dbReference type="HOGENOM" id="CLU_2463749_0_0_4"/>